<evidence type="ECO:0000313" key="2">
    <source>
        <dbReference type="Proteomes" id="UP000448877"/>
    </source>
</evidence>
<evidence type="ECO:0000313" key="1">
    <source>
        <dbReference type="EMBL" id="KAA5416527.1"/>
    </source>
</evidence>
<sequence>MTKKQIVASTFNVTAAPDDGAKGDRGARLRQTDWAEGKQYLSGADGELWYDVVLYKDMLYLCLKSHTSSSANNPQTSVANQLGYWEKAIDWVFIATKLLLSEKIKSEYIDVDDLVVKNVQVEDADGNVICRINGRTGDASFAKGNILFGSDGSIVCNKGIFKVGIQKVFREISLNDYTTESFKADLTQGLNFIFTKNVGNDTHYMTLPNSLDLDGFESEMIFYGNPGSVYVSCENGLYPFMYNGLRVKQVRIATFPRRLNVVARKCNLIGADYVEWWITNTNDYTVSSKDMYDRCELATSVYYNS</sequence>
<name>A0A642PW43_9BACE</name>
<dbReference type="EMBL" id="VVYV01000026">
    <property type="protein sequence ID" value="KAA5416527.1"/>
    <property type="molecule type" value="Genomic_DNA"/>
</dbReference>
<dbReference type="RefSeq" id="WP_149920052.1">
    <property type="nucleotide sequence ID" value="NZ_JBCONE010000177.1"/>
</dbReference>
<dbReference type="Gene3D" id="2.10.10.20">
    <property type="entry name" value="Carbohydrate-binding module superfamily 5/12"/>
    <property type="match status" value="1"/>
</dbReference>
<organism evidence="1 2">
    <name type="scientific">Bacteroides cellulosilyticus</name>
    <dbReference type="NCBI Taxonomy" id="246787"/>
    <lineage>
        <taxon>Bacteria</taxon>
        <taxon>Pseudomonadati</taxon>
        <taxon>Bacteroidota</taxon>
        <taxon>Bacteroidia</taxon>
        <taxon>Bacteroidales</taxon>
        <taxon>Bacteroidaceae</taxon>
        <taxon>Bacteroides</taxon>
    </lineage>
</organism>
<dbReference type="Proteomes" id="UP000448877">
    <property type="component" value="Unassembled WGS sequence"/>
</dbReference>
<accession>A0A642PW43</accession>
<protein>
    <submittedName>
        <fullName evidence="1">Uncharacterized protein</fullName>
    </submittedName>
</protein>
<proteinExistence type="predicted"/>
<comment type="caution">
    <text evidence="1">The sequence shown here is derived from an EMBL/GenBank/DDBJ whole genome shotgun (WGS) entry which is preliminary data.</text>
</comment>
<reference evidence="1 2" key="1">
    <citation type="journal article" date="2019" name="Nat. Med.">
        <title>A library of human gut bacterial isolates paired with longitudinal multiomics data enables mechanistic microbiome research.</title>
        <authorList>
            <person name="Poyet M."/>
            <person name="Groussin M."/>
            <person name="Gibbons S.M."/>
            <person name="Avila-Pacheco J."/>
            <person name="Jiang X."/>
            <person name="Kearney S.M."/>
            <person name="Perrotta A.R."/>
            <person name="Berdy B."/>
            <person name="Zhao S."/>
            <person name="Lieberman T.D."/>
            <person name="Swanson P.K."/>
            <person name="Smith M."/>
            <person name="Roesemann S."/>
            <person name="Alexander J.E."/>
            <person name="Rich S.A."/>
            <person name="Livny J."/>
            <person name="Vlamakis H."/>
            <person name="Clish C."/>
            <person name="Bullock K."/>
            <person name="Deik A."/>
            <person name="Scott J."/>
            <person name="Pierce K.A."/>
            <person name="Xavier R.J."/>
            <person name="Alm E.J."/>
        </authorList>
    </citation>
    <scope>NUCLEOTIDE SEQUENCE [LARGE SCALE GENOMIC DNA]</scope>
    <source>
        <strain evidence="1 2">BIOML-A6</strain>
    </source>
</reference>
<dbReference type="AlphaFoldDB" id="A0A642PW43"/>
<gene>
    <name evidence="1" type="ORF">F2Y81_15325</name>
</gene>